<evidence type="ECO:0000259" key="5">
    <source>
        <dbReference type="PROSITE" id="PS51272"/>
    </source>
</evidence>
<dbReference type="GO" id="GO:0016020">
    <property type="term" value="C:membrane"/>
    <property type="evidence" value="ECO:0007669"/>
    <property type="project" value="InterPro"/>
</dbReference>
<dbReference type="Pfam" id="PF04966">
    <property type="entry name" value="OprB"/>
    <property type="match status" value="1"/>
</dbReference>
<dbReference type="EMBL" id="JACJPW010000106">
    <property type="protein sequence ID" value="MBD2185086.1"/>
    <property type="molecule type" value="Genomic_DNA"/>
</dbReference>
<keyword evidence="3" id="KW-0175">Coiled coil</keyword>
<name>A0A926VJR7_9CYAN</name>
<keyword evidence="7" id="KW-1185">Reference proteome</keyword>
<feature type="domain" description="SLH" evidence="5">
    <location>
        <begin position="110"/>
        <end position="174"/>
    </location>
</feature>
<dbReference type="PANTHER" id="PTHR43308:SF1">
    <property type="entry name" value="OUTER MEMBRANE PROTEIN ALPHA"/>
    <property type="match status" value="1"/>
</dbReference>
<feature type="coiled-coil region" evidence="3">
    <location>
        <begin position="183"/>
        <end position="217"/>
    </location>
</feature>
<dbReference type="GO" id="GO:0008643">
    <property type="term" value="P:carbohydrate transport"/>
    <property type="evidence" value="ECO:0007669"/>
    <property type="project" value="InterPro"/>
</dbReference>
<dbReference type="InterPro" id="IPR038673">
    <property type="entry name" value="OprB_sf"/>
</dbReference>
<evidence type="ECO:0000313" key="7">
    <source>
        <dbReference type="Proteomes" id="UP000641646"/>
    </source>
</evidence>
<proteinExistence type="inferred from homology"/>
<dbReference type="InterPro" id="IPR047684">
    <property type="entry name" value="Por_som-like"/>
</dbReference>
<dbReference type="InterPro" id="IPR001119">
    <property type="entry name" value="SLH_dom"/>
</dbReference>
<accession>A0A926VJR7</accession>
<organism evidence="6 7">
    <name type="scientific">Aerosakkonema funiforme FACHB-1375</name>
    <dbReference type="NCBI Taxonomy" id="2949571"/>
    <lineage>
        <taxon>Bacteria</taxon>
        <taxon>Bacillati</taxon>
        <taxon>Cyanobacteriota</taxon>
        <taxon>Cyanophyceae</taxon>
        <taxon>Oscillatoriophycideae</taxon>
        <taxon>Aerosakkonematales</taxon>
        <taxon>Aerosakkonemataceae</taxon>
        <taxon>Aerosakkonema</taxon>
    </lineage>
</organism>
<dbReference type="GO" id="GO:0015288">
    <property type="term" value="F:porin activity"/>
    <property type="evidence" value="ECO:0007669"/>
    <property type="project" value="InterPro"/>
</dbReference>
<dbReference type="AlphaFoldDB" id="A0A926VJR7"/>
<dbReference type="Gene3D" id="2.40.160.180">
    <property type="entry name" value="Carbohydrate-selective porin OprB"/>
    <property type="match status" value="1"/>
</dbReference>
<comment type="caution">
    <text evidence="6">The sequence shown here is derived from an EMBL/GenBank/DDBJ whole genome shotgun (WGS) entry which is preliminary data.</text>
</comment>
<gene>
    <name evidence="6" type="ORF">H6G03_29120</name>
</gene>
<dbReference type="PANTHER" id="PTHR43308">
    <property type="entry name" value="OUTER MEMBRANE PROTEIN ALPHA-RELATED"/>
    <property type="match status" value="1"/>
</dbReference>
<protein>
    <submittedName>
        <fullName evidence="6">Carbohydrate porin</fullName>
    </submittedName>
</protein>
<evidence type="ECO:0000256" key="2">
    <source>
        <dbReference type="RuleBase" id="RU363072"/>
    </source>
</evidence>
<feature type="region of interest" description="Disordered" evidence="4">
    <location>
        <begin position="86"/>
        <end position="106"/>
    </location>
</feature>
<evidence type="ECO:0000256" key="1">
    <source>
        <dbReference type="ARBA" id="ARBA00008769"/>
    </source>
</evidence>
<evidence type="ECO:0000256" key="4">
    <source>
        <dbReference type="SAM" id="MobiDB-lite"/>
    </source>
</evidence>
<reference evidence="6" key="1">
    <citation type="journal article" date="2015" name="ISME J.">
        <title>Draft Genome Sequence of Streptomyces incarnatus NRRL8089, which Produces the Nucleoside Antibiotic Sinefungin.</title>
        <authorList>
            <person name="Oshima K."/>
            <person name="Hattori M."/>
            <person name="Shimizu H."/>
            <person name="Fukuda K."/>
            <person name="Nemoto M."/>
            <person name="Inagaki K."/>
            <person name="Tamura T."/>
        </authorList>
    </citation>
    <scope>NUCLEOTIDE SEQUENCE</scope>
    <source>
        <strain evidence="6">FACHB-1375</strain>
    </source>
</reference>
<dbReference type="Pfam" id="PF00395">
    <property type="entry name" value="SLH"/>
    <property type="match status" value="1"/>
</dbReference>
<dbReference type="PROSITE" id="PS51257">
    <property type="entry name" value="PROKAR_LIPOPROTEIN"/>
    <property type="match status" value="1"/>
</dbReference>
<dbReference type="NCBIfam" id="NF033921">
    <property type="entry name" value="por_somb"/>
    <property type="match status" value="1"/>
</dbReference>
<reference evidence="6" key="2">
    <citation type="submission" date="2020-08" db="EMBL/GenBank/DDBJ databases">
        <authorList>
            <person name="Chen M."/>
            <person name="Teng W."/>
            <person name="Zhao L."/>
            <person name="Hu C."/>
            <person name="Zhou Y."/>
            <person name="Han B."/>
            <person name="Song L."/>
            <person name="Shu W."/>
        </authorList>
    </citation>
    <scope>NUCLEOTIDE SEQUENCE</scope>
    <source>
        <strain evidence="6">FACHB-1375</strain>
    </source>
</reference>
<comment type="similarity">
    <text evidence="1 2">Belongs to the OprB family.</text>
</comment>
<dbReference type="PROSITE" id="PS51272">
    <property type="entry name" value="SLH"/>
    <property type="match status" value="1"/>
</dbReference>
<dbReference type="Proteomes" id="UP000641646">
    <property type="component" value="Unassembled WGS sequence"/>
</dbReference>
<sequence length="625" mass="68862">MQKLFWQTLLFSPAILIAGCVISCEAIAQEVEPNLVQANSSSHQQVLDLSQDLKLIHSIDSIDRQQVPRPLNGEAIAQIAPLSELSPEPINSQPAPANRNKKNPMGQVTSVSQLSDVQPTDWAFQALQSLVERYGCIEGYPDRTYRGNRAMTRYEFAAGLNACLNRIQELIGTIRQDVSAEDLERIRRLQEEFRAELSTLRGRVDALEARTARLETQQFSTTTKLSGLASFNITTASIAGDKVKAEGLNTFAATRLDDNTPFVREADDPQTTLSYVVWLSFNTSFTGKDNLLINLAAGNGNSPVNEIASAGQFNTTGVNFFDQTAGANPNQVIIRDLVYTFPVSNNLRLSIGPRINWYSRFDDNAFTLPFNTGSTFNAINGTFLTYTKRGAGAIIEWNISKQFELRAGYLTESIEFLPGVRPASDPNRGLFNGADTITAEVTFKPVKTANLRLLYQRSNISRNQDGQIAFQPIVGVADDGFGGRLHDATSDTFGVNFDWLITRGFGIFGRYYYTSAHLDPITPGREDGNINAQNIQAGLAFPDLGKRGAMATISFVVPFDILDGREFLVSGGGNGGTQYDIELGYFFPVTENIAVVPALYIINNINNFDDNPTVFVGNLRTQFRF</sequence>
<evidence type="ECO:0000256" key="3">
    <source>
        <dbReference type="SAM" id="Coils"/>
    </source>
</evidence>
<dbReference type="InterPro" id="IPR007049">
    <property type="entry name" value="Carb-sel_porin_OprB"/>
</dbReference>
<dbReference type="InterPro" id="IPR051465">
    <property type="entry name" value="Cell_Envelope_Struct_Comp"/>
</dbReference>
<dbReference type="RefSeq" id="WP_190472766.1">
    <property type="nucleotide sequence ID" value="NZ_JACJPW010000106.1"/>
</dbReference>
<evidence type="ECO:0000313" key="6">
    <source>
        <dbReference type="EMBL" id="MBD2185086.1"/>
    </source>
</evidence>